<dbReference type="InterPro" id="IPR027417">
    <property type="entry name" value="P-loop_NTPase"/>
</dbReference>
<dbReference type="Proteomes" id="UP000053354">
    <property type="component" value="Chromosome"/>
</dbReference>
<dbReference type="Pfam" id="PF00005">
    <property type="entry name" value="ABC_tran"/>
    <property type="match status" value="1"/>
</dbReference>
<dbReference type="EMBL" id="CP016540">
    <property type="protein sequence ID" value="ANU25800.1"/>
    <property type="molecule type" value="Genomic_DNA"/>
</dbReference>
<dbReference type="STRING" id="1302659.I858_001750"/>
<dbReference type="InterPro" id="IPR051782">
    <property type="entry name" value="ABC_Transporter_VariousFunc"/>
</dbReference>
<dbReference type="InterPro" id="IPR003439">
    <property type="entry name" value="ABC_transporter-like_ATP-bd"/>
</dbReference>
<keyword evidence="6" id="KW-1185">Reference proteome</keyword>
<dbReference type="PANTHER" id="PTHR42939">
    <property type="entry name" value="ABC TRANSPORTER ATP-BINDING PROTEIN ALBC-RELATED"/>
    <property type="match status" value="1"/>
</dbReference>
<reference evidence="5" key="1">
    <citation type="submission" date="2016-10" db="EMBL/GenBank/DDBJ databases">
        <authorList>
            <person name="See-Too W.S."/>
        </authorList>
    </citation>
    <scope>NUCLEOTIDE SEQUENCE</scope>
    <source>
        <strain evidence="5">L10.15</strain>
    </source>
</reference>
<keyword evidence="2" id="KW-0547">Nucleotide-binding</keyword>
<dbReference type="InterPro" id="IPR017871">
    <property type="entry name" value="ABC_transporter-like_CS"/>
</dbReference>
<dbReference type="Gene3D" id="3.40.50.300">
    <property type="entry name" value="P-loop containing nucleotide triphosphate hydrolases"/>
    <property type="match status" value="1"/>
</dbReference>
<protein>
    <submittedName>
        <fullName evidence="5">Multidrug ABC transporter ATP-binding protein</fullName>
    </submittedName>
</protein>
<dbReference type="KEGG" id="pll:I858_001750"/>
<dbReference type="GO" id="GO:0005524">
    <property type="term" value="F:ATP binding"/>
    <property type="evidence" value="ECO:0007669"/>
    <property type="project" value="UniProtKB-KW"/>
</dbReference>
<keyword evidence="1" id="KW-0813">Transport</keyword>
<dbReference type="AlphaFoldDB" id="A0A1B1RXY3"/>
<evidence type="ECO:0000256" key="1">
    <source>
        <dbReference type="ARBA" id="ARBA00022448"/>
    </source>
</evidence>
<accession>A0A1B1RXY3</accession>
<sequence>MSIVEVKNISKSFKGVPLFENANAAFAKGKIHGIVGPNGSGKSVLFKLICGFLKPDSGTIVIDSEYRTENVDFPKGFGIVIDRPGYLANKTGFENLKRLAAIQNLIGETEIKEAMETVGLKADASQKVKNYSLGMKQKLALAQAIMEKQEVLILDEPFNALDSESVQNIRQLLLKFKENGKTIIMTSHNSEDIDLLCDQVYQINNQKLESKLIPST</sequence>
<feature type="domain" description="ABC transporter" evidence="4">
    <location>
        <begin position="4"/>
        <end position="216"/>
    </location>
</feature>
<keyword evidence="3 5" id="KW-0067">ATP-binding</keyword>
<dbReference type="SMART" id="SM00382">
    <property type="entry name" value="AAA"/>
    <property type="match status" value="1"/>
</dbReference>
<evidence type="ECO:0000256" key="2">
    <source>
        <dbReference type="ARBA" id="ARBA00022741"/>
    </source>
</evidence>
<name>A0A1B1RXY3_9BACL</name>
<proteinExistence type="predicted"/>
<evidence type="ECO:0000313" key="5">
    <source>
        <dbReference type="EMBL" id="ANU25800.1"/>
    </source>
</evidence>
<dbReference type="PROSITE" id="PS00211">
    <property type="entry name" value="ABC_TRANSPORTER_1"/>
    <property type="match status" value="1"/>
</dbReference>
<dbReference type="SUPFAM" id="SSF52540">
    <property type="entry name" value="P-loop containing nucleoside triphosphate hydrolases"/>
    <property type="match status" value="1"/>
</dbReference>
<dbReference type="OrthoDB" id="9804819at2"/>
<dbReference type="RefSeq" id="WP_065524366.1">
    <property type="nucleotide sequence ID" value="NZ_CP016540.2"/>
</dbReference>
<dbReference type="InterPro" id="IPR003593">
    <property type="entry name" value="AAA+_ATPase"/>
</dbReference>
<gene>
    <name evidence="5" type="ORF">I858_001750</name>
</gene>
<evidence type="ECO:0000256" key="3">
    <source>
        <dbReference type="ARBA" id="ARBA00022840"/>
    </source>
</evidence>
<dbReference type="PROSITE" id="PS50893">
    <property type="entry name" value="ABC_TRANSPORTER_2"/>
    <property type="match status" value="1"/>
</dbReference>
<evidence type="ECO:0000259" key="4">
    <source>
        <dbReference type="PROSITE" id="PS50893"/>
    </source>
</evidence>
<dbReference type="PANTHER" id="PTHR42939:SF1">
    <property type="entry name" value="ABC TRANSPORTER ATP-BINDING PROTEIN ALBC-RELATED"/>
    <property type="match status" value="1"/>
</dbReference>
<organism evidence="5 6">
    <name type="scientific">Planococcus versutus</name>
    <dbReference type="NCBI Taxonomy" id="1302659"/>
    <lineage>
        <taxon>Bacteria</taxon>
        <taxon>Bacillati</taxon>
        <taxon>Bacillota</taxon>
        <taxon>Bacilli</taxon>
        <taxon>Bacillales</taxon>
        <taxon>Caryophanaceae</taxon>
        <taxon>Planococcus</taxon>
    </lineage>
</organism>
<dbReference type="GO" id="GO:0016887">
    <property type="term" value="F:ATP hydrolysis activity"/>
    <property type="evidence" value="ECO:0007669"/>
    <property type="project" value="InterPro"/>
</dbReference>
<evidence type="ECO:0000313" key="6">
    <source>
        <dbReference type="Proteomes" id="UP000053354"/>
    </source>
</evidence>